<dbReference type="GO" id="GO:0005829">
    <property type="term" value="C:cytosol"/>
    <property type="evidence" value="ECO:0007669"/>
    <property type="project" value="TreeGrafter"/>
</dbReference>
<dbReference type="GO" id="GO:0032993">
    <property type="term" value="C:protein-DNA complex"/>
    <property type="evidence" value="ECO:0007669"/>
    <property type="project" value="TreeGrafter"/>
</dbReference>
<dbReference type="SMART" id="SM00448">
    <property type="entry name" value="REC"/>
    <property type="match status" value="1"/>
</dbReference>
<protein>
    <submittedName>
        <fullName evidence="4">Response regulator protein</fullName>
    </submittedName>
</protein>
<feature type="modified residue" description="4-aspartylphosphate" evidence="2">
    <location>
        <position position="58"/>
    </location>
</feature>
<organism evidence="4 5">
    <name type="scientific">Burkholderia arboris</name>
    <dbReference type="NCBI Taxonomy" id="488730"/>
    <lineage>
        <taxon>Bacteria</taxon>
        <taxon>Pseudomonadati</taxon>
        <taxon>Pseudomonadota</taxon>
        <taxon>Betaproteobacteria</taxon>
        <taxon>Burkholderiales</taxon>
        <taxon>Burkholderiaceae</taxon>
        <taxon>Burkholderia</taxon>
        <taxon>Burkholderia cepacia complex</taxon>
    </lineage>
</organism>
<dbReference type="PROSITE" id="PS50110">
    <property type="entry name" value="RESPONSE_REGULATORY"/>
    <property type="match status" value="1"/>
</dbReference>
<comment type="caution">
    <text evidence="4">The sequence shown here is derived from an EMBL/GenBank/DDBJ whole genome shotgun (WGS) entry which is preliminary data.</text>
</comment>
<dbReference type="PANTHER" id="PTHR48111:SF47">
    <property type="entry name" value="TRANSCRIPTIONAL REGULATORY PROTEIN RSTA"/>
    <property type="match status" value="1"/>
</dbReference>
<dbReference type="InterPro" id="IPR001789">
    <property type="entry name" value="Sig_transdc_resp-reg_receiver"/>
</dbReference>
<evidence type="ECO:0000256" key="2">
    <source>
        <dbReference type="PROSITE-ProRule" id="PRU00169"/>
    </source>
</evidence>
<dbReference type="GO" id="GO:0006355">
    <property type="term" value="P:regulation of DNA-templated transcription"/>
    <property type="evidence" value="ECO:0007669"/>
    <property type="project" value="TreeGrafter"/>
</dbReference>
<gene>
    <name evidence="4" type="ORF">BAR24066_07253</name>
</gene>
<dbReference type="GO" id="GO:0000976">
    <property type="term" value="F:transcription cis-regulatory region binding"/>
    <property type="evidence" value="ECO:0007669"/>
    <property type="project" value="TreeGrafter"/>
</dbReference>
<reference evidence="4 5" key="1">
    <citation type="submission" date="2019-09" db="EMBL/GenBank/DDBJ databases">
        <authorList>
            <person name="Depoorter E."/>
        </authorList>
    </citation>
    <scope>NUCLEOTIDE SEQUENCE [LARGE SCALE GENOMIC DNA]</scope>
    <source>
        <strain evidence="4">LMG 24066</strain>
    </source>
</reference>
<proteinExistence type="predicted"/>
<keyword evidence="1" id="KW-0238">DNA-binding</keyword>
<dbReference type="AlphaFoldDB" id="A0A9Q9UUZ4"/>
<dbReference type="GO" id="GO:0000156">
    <property type="term" value="F:phosphorelay response regulator activity"/>
    <property type="evidence" value="ECO:0007669"/>
    <property type="project" value="TreeGrafter"/>
</dbReference>
<dbReference type="EMBL" id="CABVPX010000056">
    <property type="protein sequence ID" value="VWC44570.1"/>
    <property type="molecule type" value="Genomic_DNA"/>
</dbReference>
<evidence type="ECO:0000259" key="3">
    <source>
        <dbReference type="PROSITE" id="PS50110"/>
    </source>
</evidence>
<feature type="domain" description="Response regulatory" evidence="3">
    <location>
        <begin position="9"/>
        <end position="122"/>
    </location>
</feature>
<keyword evidence="2" id="KW-0597">Phosphoprotein</keyword>
<accession>A0A9Q9UUZ4</accession>
<dbReference type="Proteomes" id="UP000494172">
    <property type="component" value="Unassembled WGS sequence"/>
</dbReference>
<evidence type="ECO:0000256" key="1">
    <source>
        <dbReference type="ARBA" id="ARBA00023125"/>
    </source>
</evidence>
<evidence type="ECO:0000313" key="5">
    <source>
        <dbReference type="Proteomes" id="UP000494172"/>
    </source>
</evidence>
<dbReference type="InterPro" id="IPR039420">
    <property type="entry name" value="WalR-like"/>
</dbReference>
<dbReference type="SUPFAM" id="SSF52172">
    <property type="entry name" value="CheY-like"/>
    <property type="match status" value="1"/>
</dbReference>
<dbReference type="PANTHER" id="PTHR48111">
    <property type="entry name" value="REGULATOR OF RPOS"/>
    <property type="match status" value="1"/>
</dbReference>
<dbReference type="Gene3D" id="3.40.50.2300">
    <property type="match status" value="1"/>
</dbReference>
<sequence>MNGGTLTHRVLLIEDNERFAQQVHDYLGRYGFAVTIVRRGDLAVAAVREHLPALVMLDPMPPDSGGLELCRQIRACSNVPVIVLTARADACDQVAVFDAGADDYLVKPLDPRVLVARARALLRRAYRVSPDEADAAT</sequence>
<dbReference type="Pfam" id="PF00072">
    <property type="entry name" value="Response_reg"/>
    <property type="match status" value="1"/>
</dbReference>
<dbReference type="InterPro" id="IPR011006">
    <property type="entry name" value="CheY-like_superfamily"/>
</dbReference>
<name>A0A9Q9UUZ4_9BURK</name>
<evidence type="ECO:0000313" key="4">
    <source>
        <dbReference type="EMBL" id="VWC44570.1"/>
    </source>
</evidence>